<feature type="transmembrane region" description="Helical" evidence="4">
    <location>
        <begin position="172"/>
        <end position="190"/>
    </location>
</feature>
<dbReference type="InterPro" id="IPR036259">
    <property type="entry name" value="MFS_trans_sf"/>
</dbReference>
<dbReference type="Gene3D" id="1.20.1250.20">
    <property type="entry name" value="MFS general substrate transporter like domains"/>
    <property type="match status" value="2"/>
</dbReference>
<organism evidence="6 7">
    <name type="scientific">Henriciella marina</name>
    <dbReference type="NCBI Taxonomy" id="453851"/>
    <lineage>
        <taxon>Bacteria</taxon>
        <taxon>Pseudomonadati</taxon>
        <taxon>Pseudomonadota</taxon>
        <taxon>Alphaproteobacteria</taxon>
        <taxon>Hyphomonadales</taxon>
        <taxon>Hyphomonadaceae</taxon>
        <taxon>Henriciella</taxon>
    </lineage>
</organism>
<feature type="transmembrane region" description="Helical" evidence="4">
    <location>
        <begin position="248"/>
        <end position="269"/>
    </location>
</feature>
<dbReference type="Pfam" id="PF07690">
    <property type="entry name" value="MFS_1"/>
    <property type="match status" value="1"/>
</dbReference>
<feature type="transmembrane region" description="Helical" evidence="4">
    <location>
        <begin position="57"/>
        <end position="77"/>
    </location>
</feature>
<keyword evidence="1 4" id="KW-0812">Transmembrane</keyword>
<dbReference type="Proteomes" id="UP001083770">
    <property type="component" value="Unassembled WGS sequence"/>
</dbReference>
<gene>
    <name evidence="6" type="ORF">O4G74_00470</name>
</gene>
<feature type="transmembrane region" description="Helical" evidence="4">
    <location>
        <begin position="368"/>
        <end position="390"/>
    </location>
</feature>
<accession>A0ABT4LQ84</accession>
<feature type="transmembrane region" description="Helical" evidence="4">
    <location>
        <begin position="89"/>
        <end position="106"/>
    </location>
</feature>
<name>A0ABT4LQ84_9PROT</name>
<feature type="transmembrane region" description="Helical" evidence="4">
    <location>
        <begin position="343"/>
        <end position="362"/>
    </location>
</feature>
<feature type="domain" description="Major facilitator superfamily (MFS) profile" evidence="5">
    <location>
        <begin position="214"/>
        <end position="446"/>
    </location>
</feature>
<evidence type="ECO:0000256" key="3">
    <source>
        <dbReference type="ARBA" id="ARBA00023136"/>
    </source>
</evidence>
<dbReference type="PROSITE" id="PS50850">
    <property type="entry name" value="MFS"/>
    <property type="match status" value="1"/>
</dbReference>
<feature type="transmembrane region" description="Helical" evidence="4">
    <location>
        <begin position="307"/>
        <end position="331"/>
    </location>
</feature>
<keyword evidence="7" id="KW-1185">Reference proteome</keyword>
<evidence type="ECO:0000313" key="7">
    <source>
        <dbReference type="Proteomes" id="UP001083770"/>
    </source>
</evidence>
<evidence type="ECO:0000313" key="6">
    <source>
        <dbReference type="EMBL" id="MCZ4296520.1"/>
    </source>
</evidence>
<comment type="caution">
    <text evidence="6">The sequence shown here is derived from an EMBL/GenBank/DDBJ whole genome shotgun (WGS) entry which is preliminary data.</text>
</comment>
<keyword evidence="3 4" id="KW-0472">Membrane</keyword>
<feature type="transmembrane region" description="Helical" evidence="4">
    <location>
        <begin position="281"/>
        <end position="301"/>
    </location>
</feature>
<dbReference type="EMBL" id="JAPWGW010000001">
    <property type="protein sequence ID" value="MCZ4296520.1"/>
    <property type="molecule type" value="Genomic_DNA"/>
</dbReference>
<dbReference type="InterPro" id="IPR011701">
    <property type="entry name" value="MFS"/>
</dbReference>
<evidence type="ECO:0000256" key="2">
    <source>
        <dbReference type="ARBA" id="ARBA00022989"/>
    </source>
</evidence>
<dbReference type="PANTHER" id="PTHR23521">
    <property type="entry name" value="TRANSPORTER MFS SUPERFAMILY"/>
    <property type="match status" value="1"/>
</dbReference>
<evidence type="ECO:0000256" key="4">
    <source>
        <dbReference type="SAM" id="Phobius"/>
    </source>
</evidence>
<reference evidence="6" key="1">
    <citation type="submission" date="2022-12" db="EMBL/GenBank/DDBJ databases">
        <title>Bacterial isolates from different developmental stages of Nematostella vectensis.</title>
        <authorList>
            <person name="Fraune S."/>
        </authorList>
    </citation>
    <scope>NUCLEOTIDE SEQUENCE</scope>
    <source>
        <strain evidence="6">G21632-S1</strain>
    </source>
</reference>
<sequence>MTDPATSETTYAGWRNAFGQYRNVLAIVLSLTLLQGAAAALSVMIALGLQASGTSNAALGLVAAFYAGGFLTGAILSPIQISRIGHIRSFAFFAAIAIIASLSLTLGPSVIFWALVQAVIGACTSALFTAGESWIADASPPEKRGAILGFYHVVAKLGAIGGPFAVMAGANGIMGFLMVAALFAVTIMPITATRQIQPEIHAASPFGPRKILKYAPAAAFAAFCAGAVNNSVAQLYPIFAQAISPDSAAAFSARFNGALLAGAMLGLWPAGFISDRIDRRLVIAAAGIIGAVSAVALTLFSPLATEAVILLLAFLFGMGALSYYAVAVAHAADRARPEQATSMMAGILIIWGIGSVIGPLIAGVSMSAIGPGGLFAFAALALAIMAALMFTRMVNTPEVTSEEKEPFNATQATSLAISEIDPRGEATNEQFDLFLAWMASQETDTE</sequence>
<keyword evidence="2 4" id="KW-1133">Transmembrane helix</keyword>
<dbReference type="RefSeq" id="WP_269400712.1">
    <property type="nucleotide sequence ID" value="NZ_JAPWGW010000001.1"/>
</dbReference>
<feature type="transmembrane region" description="Helical" evidence="4">
    <location>
        <begin position="24"/>
        <end position="51"/>
    </location>
</feature>
<evidence type="ECO:0000256" key="1">
    <source>
        <dbReference type="ARBA" id="ARBA00022692"/>
    </source>
</evidence>
<dbReference type="PANTHER" id="PTHR23521:SF3">
    <property type="entry name" value="MFS TRANSPORTER"/>
    <property type="match status" value="1"/>
</dbReference>
<protein>
    <submittedName>
        <fullName evidence="6">MFS transporter</fullName>
    </submittedName>
</protein>
<proteinExistence type="predicted"/>
<evidence type="ECO:0000259" key="5">
    <source>
        <dbReference type="PROSITE" id="PS50850"/>
    </source>
</evidence>
<dbReference type="InterPro" id="IPR020846">
    <property type="entry name" value="MFS_dom"/>
</dbReference>
<dbReference type="SUPFAM" id="SSF103473">
    <property type="entry name" value="MFS general substrate transporter"/>
    <property type="match status" value="1"/>
</dbReference>